<sequence length="123" mass="14117">MVGGFTRAISSFTYRTFFKKESSYFTAIVATGVGFSIVFNTAFDKYWNNKTAGTKWEDIKDRYDFPLAKKAKSRTIVVRLISAAGTGFTYVKQRPRTAAYRLTMMKFDPIVNKHVLFVENKIK</sequence>
<accession>A0ACC1LHA0</accession>
<organism evidence="1 2">
    <name type="scientific">Coemansia furcata</name>
    <dbReference type="NCBI Taxonomy" id="417177"/>
    <lineage>
        <taxon>Eukaryota</taxon>
        <taxon>Fungi</taxon>
        <taxon>Fungi incertae sedis</taxon>
        <taxon>Zoopagomycota</taxon>
        <taxon>Kickxellomycotina</taxon>
        <taxon>Kickxellomycetes</taxon>
        <taxon>Kickxellales</taxon>
        <taxon>Kickxellaceae</taxon>
        <taxon>Coemansia</taxon>
    </lineage>
</organism>
<name>A0ACC1LHA0_9FUNG</name>
<evidence type="ECO:0000313" key="1">
    <source>
        <dbReference type="EMBL" id="KAJ2808477.1"/>
    </source>
</evidence>
<gene>
    <name evidence="1" type="ORF">H4S07_003415</name>
</gene>
<keyword evidence="2" id="KW-1185">Reference proteome</keyword>
<dbReference type="Proteomes" id="UP001140096">
    <property type="component" value="Unassembled WGS sequence"/>
</dbReference>
<dbReference type="EMBL" id="JANBUP010001097">
    <property type="protein sequence ID" value="KAJ2808477.1"/>
    <property type="molecule type" value="Genomic_DNA"/>
</dbReference>
<proteinExistence type="predicted"/>
<protein>
    <submittedName>
        <fullName evidence="1">Uncharacterized protein</fullName>
    </submittedName>
</protein>
<evidence type="ECO:0000313" key="2">
    <source>
        <dbReference type="Proteomes" id="UP001140096"/>
    </source>
</evidence>
<comment type="caution">
    <text evidence="1">The sequence shown here is derived from an EMBL/GenBank/DDBJ whole genome shotgun (WGS) entry which is preliminary data.</text>
</comment>
<reference evidence="1" key="1">
    <citation type="submission" date="2022-07" db="EMBL/GenBank/DDBJ databases">
        <title>Phylogenomic reconstructions and comparative analyses of Kickxellomycotina fungi.</title>
        <authorList>
            <person name="Reynolds N.K."/>
            <person name="Stajich J.E."/>
            <person name="Barry K."/>
            <person name="Grigoriev I.V."/>
            <person name="Crous P."/>
            <person name="Smith M.E."/>
        </authorList>
    </citation>
    <scope>NUCLEOTIDE SEQUENCE</scope>
    <source>
        <strain evidence="1">CBS 102833</strain>
    </source>
</reference>